<keyword evidence="3" id="KW-1185">Reference proteome</keyword>
<keyword evidence="1" id="KW-0812">Transmembrane</keyword>
<organism evidence="2 3">
    <name type="scientific">Cytospora leucostoma</name>
    <dbReference type="NCBI Taxonomy" id="1230097"/>
    <lineage>
        <taxon>Eukaryota</taxon>
        <taxon>Fungi</taxon>
        <taxon>Dikarya</taxon>
        <taxon>Ascomycota</taxon>
        <taxon>Pezizomycotina</taxon>
        <taxon>Sordariomycetes</taxon>
        <taxon>Sordariomycetidae</taxon>
        <taxon>Diaporthales</taxon>
        <taxon>Cytosporaceae</taxon>
        <taxon>Cytospora</taxon>
    </lineage>
</organism>
<keyword evidence="1" id="KW-1133">Transmembrane helix</keyword>
<comment type="caution">
    <text evidence="2">The sequence shown here is derived from an EMBL/GenBank/DDBJ whole genome shotgun (WGS) entry which is preliminary data.</text>
</comment>
<dbReference type="OrthoDB" id="5338512at2759"/>
<evidence type="ECO:0000313" key="3">
    <source>
        <dbReference type="Proteomes" id="UP000285146"/>
    </source>
</evidence>
<gene>
    <name evidence="2" type="ORF">VPNG_02225</name>
</gene>
<evidence type="ECO:0000313" key="2">
    <source>
        <dbReference type="EMBL" id="ROW15386.1"/>
    </source>
</evidence>
<reference evidence="2 3" key="1">
    <citation type="submission" date="2015-09" db="EMBL/GenBank/DDBJ databases">
        <title>Host preference determinants of Valsa canker pathogens revealed by comparative genomics.</title>
        <authorList>
            <person name="Yin Z."/>
            <person name="Huang L."/>
        </authorList>
    </citation>
    <scope>NUCLEOTIDE SEQUENCE [LARGE SCALE GENOMIC DNA]</scope>
    <source>
        <strain evidence="2 3">SXYLt</strain>
    </source>
</reference>
<dbReference type="EMBL" id="LKEB01000009">
    <property type="protein sequence ID" value="ROW15386.1"/>
    <property type="molecule type" value="Genomic_DNA"/>
</dbReference>
<keyword evidence="1" id="KW-0472">Membrane</keyword>
<dbReference type="Proteomes" id="UP000285146">
    <property type="component" value="Unassembled WGS sequence"/>
</dbReference>
<dbReference type="AlphaFoldDB" id="A0A423XGI9"/>
<name>A0A423XGI9_9PEZI</name>
<accession>A0A423XGI9</accession>
<dbReference type="InParanoid" id="A0A423XGI9"/>
<protein>
    <submittedName>
        <fullName evidence="2">Uncharacterized protein</fullName>
    </submittedName>
</protein>
<proteinExistence type="predicted"/>
<evidence type="ECO:0000256" key="1">
    <source>
        <dbReference type="SAM" id="Phobius"/>
    </source>
</evidence>
<feature type="transmembrane region" description="Helical" evidence="1">
    <location>
        <begin position="23"/>
        <end position="46"/>
    </location>
</feature>
<sequence length="154" mass="17174">MPTFVPGSNKHSASNSSSRSRSIGIAAGSAVGGVAALAGFLVFAWVKRRGLMEKVKEQRQSISRRFSSTPPPLPPKEAHQIARKKRKSMLSWVPSVINRTPVELPATPVSYSAWNNQWNGVQPPNMAHRLYPRDSMSVPERYELDARWLPQNVR</sequence>